<sequence>MSKSQPSPSAPRASQFLPMDASLADPHHCEASATPSKRTRGRERDRGRERGRGGAWCDLIGRKQRLLEAIDSFFYRYTTFVFDHPCWFLWVPVVACALMGMGLLRYNPNTDPLALYAIPNSQAIHDWDILTTTFEGWPRFAYLIVDKDPSSDRSDRTHPLVHPDTLQALADLRGKIESIRVEVDGREYGLEHVCVQDGTKLCQHESVLEFFPTGDYNRSILYPNHLALRKGSGAFVRWPVDLMVGGVTPTPDGRKVESAEAFLFRWALQDYGGHAIEAATTPVQRATVAWEKEFIAVVEEEKEKLRDERGVRVHHIARRSIVDELEKSTTLGLYDYVRYLIGGIIIFTYCMLVSCSTDIYKAKPVSAFFGCGAAVLGFLFGAGVCYALGLTHVPPTEATPFLCMGIGVDDMFVIFNSYALAAKISDPRRRVALAVKDCGISITITTLTNLISFIVGATSPYLAISNFCIVTAMSLLLGYFCVLTFFLAAVCIDAEREHCKLSFIEAYWPPARTRRRRARVAATAKTTPAQQQQQQQPPKSPYAAPSPAGKEGPSPFSPSPASTAASSLRNVASRDACRGGAESDAVDDEANLSTFELVAKQLYHQEQTIKQRRQQQQQRQEPLPQHQPPAQPPQPREGSCREAVFRPRLAYPSAYPYERGSEGTGEQKGTIGRWFRWLFRRGWGRMVTIPFVQAMVLLVMCVYWSASYWGIHEMSAGLNLLELTPFNSYYRDFWQQYFASFPSYGEDVFVVFPHQTQWWRKDVREAYMALEGRVRNGTYASDMIFSGMYEFYSRTSQETLDAMEDDPARFNRTLSRWLDRSQYQILRSDFVFDADGLQHYRFRFFARQRIPGADLVEGSRHDCKQAEQDTGGLLRCFPYADMFPYYESDISILEDTLRSLGYALIAVMIVSTFLMRHWRSWLLVMCMLVSIDVGLFGFMYHWDLQLNMITMVTLILAIGFSVDSTTHIAHTFGHAVGPTRSHRAAETLVLMGNPVFHGSFSTFLAMLIILTMDSYIFVIFFRMMTLVLSLGMCHGLLLLPVLLIFVGPFDPYVPSPLRTRIAATSTTGKGAMTLSLPATTTAAISSSNNGNVAIKVTPPGCQAGGAGPQGQVETCCETNVEESTSYDEVPSNNGGSSRESREESSNSV</sequence>
<dbReference type="VEuPathDB" id="CryptoDB:Vbra_10664"/>
<keyword evidence="4 8" id="KW-1133">Transmembrane helix</keyword>
<dbReference type="EMBL" id="CDMY01001019">
    <property type="protein sequence ID" value="CEM39035.1"/>
    <property type="molecule type" value="Genomic_DNA"/>
</dbReference>
<feature type="transmembrane region" description="Helical" evidence="8">
    <location>
        <begin position="899"/>
        <end position="915"/>
    </location>
</feature>
<comment type="similarity">
    <text evidence="2">Belongs to the patched family.</text>
</comment>
<dbReference type="Pfam" id="PF02460">
    <property type="entry name" value="Patched"/>
    <property type="match status" value="1"/>
</dbReference>
<dbReference type="SUPFAM" id="SSF82866">
    <property type="entry name" value="Multidrug efflux transporter AcrB transmembrane domain"/>
    <property type="match status" value="2"/>
</dbReference>
<proteinExistence type="inferred from homology"/>
<evidence type="ECO:0000256" key="4">
    <source>
        <dbReference type="ARBA" id="ARBA00022989"/>
    </source>
</evidence>
<dbReference type="PANTHER" id="PTHR10796">
    <property type="entry name" value="PATCHED-RELATED"/>
    <property type="match status" value="1"/>
</dbReference>
<feature type="region of interest" description="Disordered" evidence="7">
    <location>
        <begin position="607"/>
        <end position="639"/>
    </location>
</feature>
<feature type="compositionally biased region" description="Low complexity" evidence="7">
    <location>
        <begin position="614"/>
        <end position="624"/>
    </location>
</feature>
<evidence type="ECO:0000259" key="9">
    <source>
        <dbReference type="PROSITE" id="PS50156"/>
    </source>
</evidence>
<dbReference type="InterPro" id="IPR051697">
    <property type="entry name" value="Patched_domain-protein"/>
</dbReference>
<organism evidence="10 11">
    <name type="scientific">Vitrella brassicaformis (strain CCMP3155)</name>
    <dbReference type="NCBI Taxonomy" id="1169540"/>
    <lineage>
        <taxon>Eukaryota</taxon>
        <taxon>Sar</taxon>
        <taxon>Alveolata</taxon>
        <taxon>Colpodellida</taxon>
        <taxon>Vitrellaceae</taxon>
        <taxon>Vitrella</taxon>
    </lineage>
</organism>
<feature type="domain" description="SSD" evidence="9">
    <location>
        <begin position="335"/>
        <end position="492"/>
    </location>
</feature>
<dbReference type="AlphaFoldDB" id="A0A0G4H5G4"/>
<evidence type="ECO:0000256" key="7">
    <source>
        <dbReference type="SAM" id="MobiDB-lite"/>
    </source>
</evidence>
<evidence type="ECO:0000256" key="6">
    <source>
        <dbReference type="ARBA" id="ARBA00023180"/>
    </source>
</evidence>
<evidence type="ECO:0000256" key="8">
    <source>
        <dbReference type="SAM" id="Phobius"/>
    </source>
</evidence>
<name>A0A0G4H5G4_VITBC</name>
<feature type="region of interest" description="Disordered" evidence="7">
    <location>
        <begin position="1103"/>
        <end position="1148"/>
    </location>
</feature>
<feature type="transmembrane region" description="Helical" evidence="8">
    <location>
        <begin position="401"/>
        <end position="421"/>
    </location>
</feature>
<evidence type="ECO:0000256" key="5">
    <source>
        <dbReference type="ARBA" id="ARBA00023136"/>
    </source>
</evidence>
<dbReference type="PANTHER" id="PTHR10796:SF92">
    <property type="entry name" value="PATCHED-RELATED, ISOFORM A"/>
    <property type="match status" value="1"/>
</dbReference>
<evidence type="ECO:0000313" key="10">
    <source>
        <dbReference type="EMBL" id="CEM39035.1"/>
    </source>
</evidence>
<evidence type="ECO:0000256" key="3">
    <source>
        <dbReference type="ARBA" id="ARBA00022692"/>
    </source>
</evidence>
<feature type="transmembrane region" description="Helical" evidence="8">
    <location>
        <begin position="367"/>
        <end position="389"/>
    </location>
</feature>
<feature type="transmembrane region" description="Helical" evidence="8">
    <location>
        <begin position="683"/>
        <end position="706"/>
    </location>
</feature>
<protein>
    <recommendedName>
        <fullName evidence="9">SSD domain-containing protein</fullName>
    </recommendedName>
</protein>
<feature type="compositionally biased region" description="Basic and acidic residues" evidence="7">
    <location>
        <begin position="42"/>
        <end position="51"/>
    </location>
</feature>
<dbReference type="InterPro" id="IPR000731">
    <property type="entry name" value="SSD"/>
</dbReference>
<accession>A0A0G4H5G4</accession>
<feature type="transmembrane region" description="Helical" evidence="8">
    <location>
        <begin position="461"/>
        <end position="492"/>
    </location>
</feature>
<feature type="transmembrane region" description="Helical" evidence="8">
    <location>
        <begin position="336"/>
        <end position="355"/>
    </location>
</feature>
<keyword evidence="6" id="KW-0325">Glycoprotein</keyword>
<keyword evidence="5 8" id="KW-0472">Membrane</keyword>
<feature type="compositionally biased region" description="Pro residues" evidence="7">
    <location>
        <begin position="625"/>
        <end position="635"/>
    </location>
</feature>
<feature type="region of interest" description="Disordered" evidence="7">
    <location>
        <begin position="517"/>
        <end position="570"/>
    </location>
</feature>
<feature type="region of interest" description="Disordered" evidence="7">
    <location>
        <begin position="26"/>
        <end position="51"/>
    </location>
</feature>
<feature type="transmembrane region" description="Helical" evidence="8">
    <location>
        <begin position="1027"/>
        <end position="1049"/>
    </location>
</feature>
<dbReference type="PhylomeDB" id="A0A0G4H5G4"/>
<dbReference type="InterPro" id="IPR003392">
    <property type="entry name" value="PTHD_SSD"/>
</dbReference>
<comment type="subcellular location">
    <subcellularLocation>
        <location evidence="1">Membrane</location>
        <topology evidence="1">Multi-pass membrane protein</topology>
    </subcellularLocation>
</comment>
<feature type="transmembrane region" description="Helical" evidence="8">
    <location>
        <begin position="433"/>
        <end position="455"/>
    </location>
</feature>
<evidence type="ECO:0000313" key="11">
    <source>
        <dbReference type="Proteomes" id="UP000041254"/>
    </source>
</evidence>
<feature type="transmembrane region" description="Helical" evidence="8">
    <location>
        <begin position="1000"/>
        <end position="1020"/>
    </location>
</feature>
<keyword evidence="3 8" id="KW-0812">Transmembrane</keyword>
<feature type="compositionally biased region" description="Low complexity" evidence="7">
    <location>
        <begin position="520"/>
        <end position="548"/>
    </location>
</feature>
<evidence type="ECO:0000256" key="2">
    <source>
        <dbReference type="ARBA" id="ARBA00005585"/>
    </source>
</evidence>
<dbReference type="InParanoid" id="A0A0G4H5G4"/>
<feature type="transmembrane region" description="Helical" evidence="8">
    <location>
        <begin position="922"/>
        <end position="942"/>
    </location>
</feature>
<dbReference type="OrthoDB" id="6510177at2759"/>
<dbReference type="Proteomes" id="UP000041254">
    <property type="component" value="Unassembled WGS sequence"/>
</dbReference>
<reference evidence="10 11" key="1">
    <citation type="submission" date="2014-11" db="EMBL/GenBank/DDBJ databases">
        <authorList>
            <person name="Zhu J."/>
            <person name="Qi W."/>
            <person name="Song R."/>
        </authorList>
    </citation>
    <scope>NUCLEOTIDE SEQUENCE [LARGE SCALE GENOMIC DNA]</scope>
</reference>
<dbReference type="PROSITE" id="PS50156">
    <property type="entry name" value="SSD"/>
    <property type="match status" value="1"/>
</dbReference>
<keyword evidence="11" id="KW-1185">Reference proteome</keyword>
<dbReference type="GO" id="GO:0016020">
    <property type="term" value="C:membrane"/>
    <property type="evidence" value="ECO:0007669"/>
    <property type="project" value="UniProtKB-SubCell"/>
</dbReference>
<gene>
    <name evidence="10" type="ORF">Vbra_10664</name>
</gene>
<dbReference type="Gene3D" id="1.20.1640.10">
    <property type="entry name" value="Multidrug efflux transporter AcrB transmembrane domain"/>
    <property type="match status" value="2"/>
</dbReference>
<feature type="compositionally biased region" description="Basic and acidic residues" evidence="7">
    <location>
        <begin position="1138"/>
        <end position="1148"/>
    </location>
</feature>
<evidence type="ECO:0000256" key="1">
    <source>
        <dbReference type="ARBA" id="ARBA00004141"/>
    </source>
</evidence>